<evidence type="ECO:0000313" key="3">
    <source>
        <dbReference type="Proteomes" id="UP000199550"/>
    </source>
</evidence>
<feature type="domain" description="Peptidoglycan binding-like" evidence="1">
    <location>
        <begin position="108"/>
        <end position="146"/>
    </location>
</feature>
<gene>
    <name evidence="2" type="ORF">SAMN04488004_107173</name>
</gene>
<dbReference type="InterPro" id="IPR036365">
    <property type="entry name" value="PGBD-like_sf"/>
</dbReference>
<dbReference type="SUPFAM" id="SSF47090">
    <property type="entry name" value="PGBD-like"/>
    <property type="match status" value="1"/>
</dbReference>
<dbReference type="Gene3D" id="1.10.101.10">
    <property type="entry name" value="PGBD-like superfamily/PGBD"/>
    <property type="match status" value="1"/>
</dbReference>
<organism evidence="2 3">
    <name type="scientific">Loktanella salsilacus</name>
    <dbReference type="NCBI Taxonomy" id="195913"/>
    <lineage>
        <taxon>Bacteria</taxon>
        <taxon>Pseudomonadati</taxon>
        <taxon>Pseudomonadota</taxon>
        <taxon>Alphaproteobacteria</taxon>
        <taxon>Rhodobacterales</taxon>
        <taxon>Roseobacteraceae</taxon>
        <taxon>Loktanella</taxon>
    </lineage>
</organism>
<evidence type="ECO:0000313" key="2">
    <source>
        <dbReference type="EMBL" id="SFL08941.1"/>
    </source>
</evidence>
<proteinExistence type="predicted"/>
<dbReference type="EMBL" id="FOTF01000007">
    <property type="protein sequence ID" value="SFL08941.1"/>
    <property type="molecule type" value="Genomic_DNA"/>
</dbReference>
<keyword evidence="3" id="KW-1185">Reference proteome</keyword>
<reference evidence="2 3" key="1">
    <citation type="submission" date="2016-10" db="EMBL/GenBank/DDBJ databases">
        <authorList>
            <person name="de Groot N.N."/>
        </authorList>
    </citation>
    <scope>NUCLEOTIDE SEQUENCE [LARGE SCALE GENOMIC DNA]</scope>
    <source>
        <strain evidence="2 3">DSM 16199</strain>
    </source>
</reference>
<dbReference type="Pfam" id="PF01471">
    <property type="entry name" value="PG_binding_1"/>
    <property type="match status" value="1"/>
</dbReference>
<dbReference type="Proteomes" id="UP000199550">
    <property type="component" value="Unassembled WGS sequence"/>
</dbReference>
<dbReference type="InterPro" id="IPR002477">
    <property type="entry name" value="Peptidoglycan-bd-like"/>
</dbReference>
<evidence type="ECO:0000259" key="1">
    <source>
        <dbReference type="Pfam" id="PF01471"/>
    </source>
</evidence>
<dbReference type="AlphaFoldDB" id="A0A1I4EXS2"/>
<dbReference type="STRING" id="195913.SAMN04488004_107173"/>
<protein>
    <submittedName>
        <fullName evidence="2">Putative peptidoglycan binding domain-containing protein</fullName>
    </submittedName>
</protein>
<name>A0A1I4EXS2_9RHOB</name>
<dbReference type="InterPro" id="IPR036366">
    <property type="entry name" value="PGBDSf"/>
</dbReference>
<accession>A0A1I4EXS2</accession>
<sequence>MHRFLPFALLLSACTPLPPQNGTGTAPIIVSLGDIETDAKGRCFARTEGPTQTNIISELIEVAPETRDAAGTVINPAVFRTITRPQTVQVGEGSRFETVCPPVYTAAFVSTLQRALLIRRAYDGPISGQYDAATSLAVQSYQRRSGTDSPLLATDIARDLGILAVPRS</sequence>
<dbReference type="RefSeq" id="WP_090188187.1">
    <property type="nucleotide sequence ID" value="NZ_FOTF01000007.1"/>
</dbReference>